<gene>
    <name evidence="1" type="ORF">BDY19DRAFT_909173</name>
</gene>
<sequence>MAQQSPRMNTTPPSSPHAARRGPTMRVGAWVRASLTLDFSQLVIDDNPPTMGHSSRPTSSTSSSLYGSQSMGEQVDTPHGPQNAASSSAHLSAELPRVSTTEACTDSAHGGQQDPSHPQESLAFRRFQAIARECSPSPVIPALSPSPTVAPQALMRSPRPTIFRVLHRNKRDDGDADIEGESKNPSDTNDTDMAEGQSELAAQPMATVVIAPAPPNTLSNNEANDSDGDSDNALCWEVDREYLVNNFGYESEPDDGAYEKDSWFAVTRGLHHTGVYRNMARVYALTHGVSGARVRASNCKTNAQDRYYKSLASREVHVLGVGNLAPGDPRAQGRGLEN</sequence>
<evidence type="ECO:0000313" key="1">
    <source>
        <dbReference type="EMBL" id="KAI0085203.1"/>
    </source>
</evidence>
<evidence type="ECO:0000313" key="2">
    <source>
        <dbReference type="Proteomes" id="UP001055072"/>
    </source>
</evidence>
<protein>
    <submittedName>
        <fullName evidence="1">Uncharacterized protein</fullName>
    </submittedName>
</protein>
<name>A0ACB8TT56_9APHY</name>
<proteinExistence type="predicted"/>
<dbReference type="Proteomes" id="UP001055072">
    <property type="component" value="Unassembled WGS sequence"/>
</dbReference>
<keyword evidence="2" id="KW-1185">Reference proteome</keyword>
<organism evidence="1 2">
    <name type="scientific">Irpex rosettiformis</name>
    <dbReference type="NCBI Taxonomy" id="378272"/>
    <lineage>
        <taxon>Eukaryota</taxon>
        <taxon>Fungi</taxon>
        <taxon>Dikarya</taxon>
        <taxon>Basidiomycota</taxon>
        <taxon>Agaricomycotina</taxon>
        <taxon>Agaricomycetes</taxon>
        <taxon>Polyporales</taxon>
        <taxon>Irpicaceae</taxon>
        <taxon>Irpex</taxon>
    </lineage>
</organism>
<dbReference type="EMBL" id="MU274933">
    <property type="protein sequence ID" value="KAI0085203.1"/>
    <property type="molecule type" value="Genomic_DNA"/>
</dbReference>
<accession>A0ACB8TT56</accession>
<comment type="caution">
    <text evidence="1">The sequence shown here is derived from an EMBL/GenBank/DDBJ whole genome shotgun (WGS) entry which is preliminary data.</text>
</comment>
<reference evidence="1" key="1">
    <citation type="journal article" date="2021" name="Environ. Microbiol.">
        <title>Gene family expansions and transcriptome signatures uncover fungal adaptations to wood decay.</title>
        <authorList>
            <person name="Hage H."/>
            <person name="Miyauchi S."/>
            <person name="Viragh M."/>
            <person name="Drula E."/>
            <person name="Min B."/>
            <person name="Chaduli D."/>
            <person name="Navarro D."/>
            <person name="Favel A."/>
            <person name="Norest M."/>
            <person name="Lesage-Meessen L."/>
            <person name="Balint B."/>
            <person name="Merenyi Z."/>
            <person name="de Eugenio L."/>
            <person name="Morin E."/>
            <person name="Martinez A.T."/>
            <person name="Baldrian P."/>
            <person name="Stursova M."/>
            <person name="Martinez M.J."/>
            <person name="Novotny C."/>
            <person name="Magnuson J.K."/>
            <person name="Spatafora J.W."/>
            <person name="Maurice S."/>
            <person name="Pangilinan J."/>
            <person name="Andreopoulos W."/>
            <person name="LaButti K."/>
            <person name="Hundley H."/>
            <person name="Na H."/>
            <person name="Kuo A."/>
            <person name="Barry K."/>
            <person name="Lipzen A."/>
            <person name="Henrissat B."/>
            <person name="Riley R."/>
            <person name="Ahrendt S."/>
            <person name="Nagy L.G."/>
            <person name="Grigoriev I.V."/>
            <person name="Martin F."/>
            <person name="Rosso M.N."/>
        </authorList>
    </citation>
    <scope>NUCLEOTIDE SEQUENCE</scope>
    <source>
        <strain evidence="1">CBS 384.51</strain>
    </source>
</reference>